<protein>
    <submittedName>
        <fullName evidence="1">Uncharacterized protein</fullName>
    </submittedName>
</protein>
<sequence>MLTDAVACSFIVLVLSVIHEWLRRRYQTEFCIFTDATRQCLLIIVKATIILTHEHADAILGLDDIRVVQPFSATNEINLTPVYLAQDMNMTESVAMRLPYLVQKELREGQEVRRVSQLDYRITEDNYEEPFTASGLQFVPFPAKDLRVVPFEKDSSKTSDKLLLKQ</sequence>
<dbReference type="PANTHER" id="PTHR42663:SF6">
    <property type="entry name" value="HYDROLASE C777.06C-RELATED"/>
    <property type="match status" value="1"/>
</dbReference>
<dbReference type="Gene3D" id="3.60.15.10">
    <property type="entry name" value="Ribonuclease Z/Hydroxyacylglutathione hydrolase-like"/>
    <property type="match status" value="1"/>
</dbReference>
<dbReference type="InterPro" id="IPR036866">
    <property type="entry name" value="RibonucZ/Hydroxyglut_hydro"/>
</dbReference>
<proteinExistence type="predicted"/>
<dbReference type="PANTHER" id="PTHR42663">
    <property type="entry name" value="HYDROLASE C777.06C-RELATED-RELATED"/>
    <property type="match status" value="1"/>
</dbReference>
<dbReference type="Proteomes" id="UP001642487">
    <property type="component" value="Chromosome 4"/>
</dbReference>
<name>A0ABP0YRV5_9ROSI</name>
<organism evidence="1 2">
    <name type="scientific">Citrullus colocynthis</name>
    <name type="common">colocynth</name>
    <dbReference type="NCBI Taxonomy" id="252529"/>
    <lineage>
        <taxon>Eukaryota</taxon>
        <taxon>Viridiplantae</taxon>
        <taxon>Streptophyta</taxon>
        <taxon>Embryophyta</taxon>
        <taxon>Tracheophyta</taxon>
        <taxon>Spermatophyta</taxon>
        <taxon>Magnoliopsida</taxon>
        <taxon>eudicotyledons</taxon>
        <taxon>Gunneridae</taxon>
        <taxon>Pentapetalae</taxon>
        <taxon>rosids</taxon>
        <taxon>fabids</taxon>
        <taxon>Cucurbitales</taxon>
        <taxon>Cucurbitaceae</taxon>
        <taxon>Benincaseae</taxon>
        <taxon>Citrullus</taxon>
    </lineage>
</organism>
<keyword evidence="2" id="KW-1185">Reference proteome</keyword>
<evidence type="ECO:0000313" key="2">
    <source>
        <dbReference type="Proteomes" id="UP001642487"/>
    </source>
</evidence>
<gene>
    <name evidence="1" type="ORF">CITCOLO1_LOCUS13300</name>
</gene>
<accession>A0ABP0YRV5</accession>
<reference evidence="1 2" key="1">
    <citation type="submission" date="2024-03" db="EMBL/GenBank/DDBJ databases">
        <authorList>
            <person name="Gkanogiannis A."/>
            <person name="Becerra Lopez-Lavalle L."/>
        </authorList>
    </citation>
    <scope>NUCLEOTIDE SEQUENCE [LARGE SCALE GENOMIC DNA]</scope>
</reference>
<evidence type="ECO:0000313" key="1">
    <source>
        <dbReference type="EMBL" id="CAK9321232.1"/>
    </source>
</evidence>
<dbReference type="EMBL" id="OZ021738">
    <property type="protein sequence ID" value="CAK9321232.1"/>
    <property type="molecule type" value="Genomic_DNA"/>
</dbReference>